<dbReference type="EMBL" id="AMYD01003258">
    <property type="protein sequence ID" value="EQB46800.1"/>
    <property type="molecule type" value="Genomic_DNA"/>
</dbReference>
<accession>T0LEI1</accession>
<dbReference type="HOGENOM" id="CLU_3279426_0_0_1"/>
<organism evidence="1 2">
    <name type="scientific">Colletotrichum gloeosporioides (strain Cg-14)</name>
    <name type="common">Anthracnose fungus</name>
    <name type="synonym">Glomerella cingulata</name>
    <dbReference type="NCBI Taxonomy" id="1237896"/>
    <lineage>
        <taxon>Eukaryota</taxon>
        <taxon>Fungi</taxon>
        <taxon>Dikarya</taxon>
        <taxon>Ascomycota</taxon>
        <taxon>Pezizomycotina</taxon>
        <taxon>Sordariomycetes</taxon>
        <taxon>Hypocreomycetidae</taxon>
        <taxon>Glomerellales</taxon>
        <taxon>Glomerellaceae</taxon>
        <taxon>Colletotrichum</taxon>
        <taxon>Colletotrichum gloeosporioides species complex</taxon>
    </lineage>
</organism>
<gene>
    <name evidence="1" type="ORF">CGLO_14129</name>
</gene>
<dbReference type="AlphaFoldDB" id="T0LEI1"/>
<name>T0LEI1_COLGC</name>
<dbReference type="Proteomes" id="UP000015530">
    <property type="component" value="Unassembled WGS sequence"/>
</dbReference>
<evidence type="ECO:0000313" key="2">
    <source>
        <dbReference type="Proteomes" id="UP000015530"/>
    </source>
</evidence>
<proteinExistence type="predicted"/>
<evidence type="ECO:0000313" key="1">
    <source>
        <dbReference type="EMBL" id="EQB46800.1"/>
    </source>
</evidence>
<protein>
    <submittedName>
        <fullName evidence="1">Uncharacterized protein</fullName>
    </submittedName>
</protein>
<comment type="caution">
    <text evidence="1">The sequence shown here is derived from an EMBL/GenBank/DDBJ whole genome shotgun (WGS) entry which is preliminary data.</text>
</comment>
<sequence>MKTVIQIFTDFVCPAERYDFSFFNDPKKRHLHRIRDFANFV</sequence>
<reference evidence="2" key="1">
    <citation type="journal article" date="2013" name="Mol. Plant Microbe Interact.">
        <title>Global aspects of pacC regulation of pathogenicity genes in Colletotrichum gloeosporioides as revealed by transcriptome analysis.</title>
        <authorList>
            <person name="Alkan N."/>
            <person name="Meng X."/>
            <person name="Friedlander G."/>
            <person name="Reuveni E."/>
            <person name="Sukno S."/>
            <person name="Sherman A."/>
            <person name="Thon M."/>
            <person name="Fluhr R."/>
            <person name="Prusky D."/>
        </authorList>
    </citation>
    <scope>NUCLEOTIDE SEQUENCE [LARGE SCALE GENOMIC DNA]</scope>
    <source>
        <strain evidence="2">Cg-14</strain>
    </source>
</reference>